<accession>A0AAU9IRW0</accession>
<feature type="compositionally biased region" description="Polar residues" evidence="1">
    <location>
        <begin position="18"/>
        <end position="40"/>
    </location>
</feature>
<dbReference type="Proteomes" id="UP001162131">
    <property type="component" value="Unassembled WGS sequence"/>
</dbReference>
<protein>
    <submittedName>
        <fullName evidence="2">Uncharacterized protein</fullName>
    </submittedName>
</protein>
<name>A0AAU9IRW0_9CILI</name>
<evidence type="ECO:0000313" key="3">
    <source>
        <dbReference type="Proteomes" id="UP001162131"/>
    </source>
</evidence>
<proteinExistence type="predicted"/>
<organism evidence="2 3">
    <name type="scientific">Blepharisma stoltei</name>
    <dbReference type="NCBI Taxonomy" id="1481888"/>
    <lineage>
        <taxon>Eukaryota</taxon>
        <taxon>Sar</taxon>
        <taxon>Alveolata</taxon>
        <taxon>Ciliophora</taxon>
        <taxon>Postciliodesmatophora</taxon>
        <taxon>Heterotrichea</taxon>
        <taxon>Heterotrichida</taxon>
        <taxon>Blepharismidae</taxon>
        <taxon>Blepharisma</taxon>
    </lineage>
</organism>
<sequence>MSSNQSSNPPADHLQANGFLQASNVSQLPNASMDISQGHQQCDIDQINNSGPFENFPQPKPKSQSLNQPYDYENFQFPSFSQNQPKPNPYEAYGLQINYLPSPAPVINDEEKIQLKKILDDAKSRGSNSSAN</sequence>
<comment type="caution">
    <text evidence="2">The sequence shown here is derived from an EMBL/GenBank/DDBJ whole genome shotgun (WGS) entry which is preliminary data.</text>
</comment>
<evidence type="ECO:0000313" key="2">
    <source>
        <dbReference type="EMBL" id="CAG9316789.1"/>
    </source>
</evidence>
<reference evidence="2" key="1">
    <citation type="submission" date="2021-09" db="EMBL/GenBank/DDBJ databases">
        <authorList>
            <consortium name="AG Swart"/>
            <person name="Singh M."/>
            <person name="Singh A."/>
            <person name="Seah K."/>
            <person name="Emmerich C."/>
        </authorList>
    </citation>
    <scope>NUCLEOTIDE SEQUENCE</scope>
    <source>
        <strain evidence="2">ATCC30299</strain>
    </source>
</reference>
<dbReference type="EMBL" id="CAJZBQ010000016">
    <property type="protein sequence ID" value="CAG9316789.1"/>
    <property type="molecule type" value="Genomic_DNA"/>
</dbReference>
<feature type="region of interest" description="Disordered" evidence="1">
    <location>
        <begin position="1"/>
        <end position="89"/>
    </location>
</feature>
<feature type="compositionally biased region" description="Polar residues" evidence="1">
    <location>
        <begin position="76"/>
        <end position="85"/>
    </location>
</feature>
<dbReference type="AlphaFoldDB" id="A0AAU9IRW0"/>
<gene>
    <name evidence="2" type="ORF">BSTOLATCC_MIC16889</name>
</gene>
<keyword evidence="3" id="KW-1185">Reference proteome</keyword>
<evidence type="ECO:0000256" key="1">
    <source>
        <dbReference type="SAM" id="MobiDB-lite"/>
    </source>
</evidence>